<dbReference type="Proteomes" id="UP000018680">
    <property type="component" value="Chromosome"/>
</dbReference>
<dbReference type="eggNOG" id="ENOG502ZHVZ">
    <property type="taxonomic scope" value="Bacteria"/>
</dbReference>
<proteinExistence type="predicted"/>
<reference evidence="2 3" key="1">
    <citation type="journal article" date="2015" name="Stand. Genomic Sci.">
        <title>Complete genome sequence and description of Salinispira pacifica gen. nov., sp. nov., a novel spirochaete isolated form a hypersaline microbial mat.</title>
        <authorList>
            <person name="Ben Hania W."/>
            <person name="Joseph M."/>
            <person name="Schumann P."/>
            <person name="Bunk B."/>
            <person name="Fiebig A."/>
            <person name="Sproer C."/>
            <person name="Klenk H.P."/>
            <person name="Fardeau M.L."/>
            <person name="Spring S."/>
        </authorList>
    </citation>
    <scope>NUCLEOTIDE SEQUENCE [LARGE SCALE GENOMIC DNA]</scope>
    <source>
        <strain evidence="2 3">L21-RPul-D2</strain>
    </source>
</reference>
<feature type="region of interest" description="Disordered" evidence="1">
    <location>
        <begin position="18"/>
        <end position="49"/>
    </location>
</feature>
<evidence type="ECO:0000313" key="2">
    <source>
        <dbReference type="EMBL" id="AHC13720.1"/>
    </source>
</evidence>
<dbReference type="EMBL" id="CP006939">
    <property type="protein sequence ID" value="AHC13720.1"/>
    <property type="molecule type" value="Genomic_DNA"/>
</dbReference>
<evidence type="ECO:0000313" key="3">
    <source>
        <dbReference type="Proteomes" id="UP000018680"/>
    </source>
</evidence>
<organism evidence="2 3">
    <name type="scientific">Salinispira pacifica</name>
    <dbReference type="NCBI Taxonomy" id="1307761"/>
    <lineage>
        <taxon>Bacteria</taxon>
        <taxon>Pseudomonadati</taxon>
        <taxon>Spirochaetota</taxon>
        <taxon>Spirochaetia</taxon>
        <taxon>Spirochaetales</taxon>
        <taxon>Spirochaetaceae</taxon>
        <taxon>Salinispira</taxon>
    </lineage>
</organism>
<sequence length="203" mass="23455">MITLFVLVFLIPTEIHSQNSQEGIPDSRTGENRAEGTPAGGNSNEGLPGLNREELLQIREIEALLDEEGRFLAGPIEIPRASEVGQMLPRVLENRGVPLRMFPLRGEESWMDDVVFFYDDYSYLYWYEDRVWQIRFDYRYASAIAGVRMGMNIDEVSSILGPPRYMGNSSLYYDLVDPGYPLRARFVFEENILKDVYIYRSDF</sequence>
<name>V5WDM6_9SPIO</name>
<keyword evidence="3" id="KW-1185">Reference proteome</keyword>
<dbReference type="OrthoDB" id="362180at2"/>
<dbReference type="HOGENOM" id="CLU_1348130_0_0_12"/>
<dbReference type="RefSeq" id="WP_024266653.1">
    <property type="nucleotide sequence ID" value="NC_023035.1"/>
</dbReference>
<dbReference type="AlphaFoldDB" id="V5WDM6"/>
<accession>V5WDM6</accession>
<gene>
    <name evidence="2" type="ORF">L21SP2_0278</name>
</gene>
<protein>
    <submittedName>
        <fullName evidence="2">Uncharacterized protein</fullName>
    </submittedName>
</protein>
<dbReference type="STRING" id="1307761.L21SP2_0278"/>
<evidence type="ECO:0000256" key="1">
    <source>
        <dbReference type="SAM" id="MobiDB-lite"/>
    </source>
</evidence>
<dbReference type="KEGG" id="slr:L21SP2_0278"/>